<keyword evidence="2" id="KW-1185">Reference proteome</keyword>
<gene>
    <name evidence="1" type="ORF">ABT272_22335</name>
</gene>
<evidence type="ECO:0000313" key="1">
    <source>
        <dbReference type="EMBL" id="MER6430454.1"/>
    </source>
</evidence>
<reference evidence="1 2" key="1">
    <citation type="submission" date="2024-06" db="EMBL/GenBank/DDBJ databases">
        <title>The Natural Products Discovery Center: Release of the First 8490 Sequenced Strains for Exploring Actinobacteria Biosynthetic Diversity.</title>
        <authorList>
            <person name="Kalkreuter E."/>
            <person name="Kautsar S.A."/>
            <person name="Yang D."/>
            <person name="Bader C.D."/>
            <person name="Teijaro C.N."/>
            <person name="Fluegel L."/>
            <person name="Davis C.M."/>
            <person name="Simpson J.R."/>
            <person name="Lauterbach L."/>
            <person name="Steele A.D."/>
            <person name="Gui C."/>
            <person name="Meng S."/>
            <person name="Li G."/>
            <person name="Viehrig K."/>
            <person name="Ye F."/>
            <person name="Su P."/>
            <person name="Kiefer A.F."/>
            <person name="Nichols A."/>
            <person name="Cepeda A.J."/>
            <person name="Yan W."/>
            <person name="Fan B."/>
            <person name="Jiang Y."/>
            <person name="Adhikari A."/>
            <person name="Zheng C.-J."/>
            <person name="Schuster L."/>
            <person name="Cowan T.M."/>
            <person name="Smanski M.J."/>
            <person name="Chevrette M.G."/>
            <person name="De Carvalho L.P.S."/>
            <person name="Shen B."/>
        </authorList>
    </citation>
    <scope>NUCLEOTIDE SEQUENCE [LARGE SCALE GENOMIC DNA]</scope>
    <source>
        <strain evidence="1 2">NPDC001166</strain>
    </source>
</reference>
<dbReference type="Pfam" id="PF09234">
    <property type="entry name" value="DUF1963"/>
    <property type="match status" value="1"/>
</dbReference>
<protein>
    <submittedName>
        <fullName evidence="1">DUF1963 domain-containing protein</fullName>
    </submittedName>
</protein>
<comment type="caution">
    <text evidence="1">The sequence shown here is derived from an EMBL/GenBank/DDBJ whole genome shotgun (WGS) entry which is preliminary data.</text>
</comment>
<evidence type="ECO:0000313" key="2">
    <source>
        <dbReference type="Proteomes" id="UP001470023"/>
    </source>
</evidence>
<dbReference type="EMBL" id="JBEPAZ010000019">
    <property type="protein sequence ID" value="MER6430454.1"/>
    <property type="molecule type" value="Genomic_DNA"/>
</dbReference>
<dbReference type="Proteomes" id="UP001470023">
    <property type="component" value="Unassembled WGS sequence"/>
</dbReference>
<organism evidence="1 2">
    <name type="scientific">Streptomyces sp. 900105245</name>
    <dbReference type="NCBI Taxonomy" id="3154379"/>
    <lineage>
        <taxon>Bacteria</taxon>
        <taxon>Bacillati</taxon>
        <taxon>Actinomycetota</taxon>
        <taxon>Actinomycetes</taxon>
        <taxon>Kitasatosporales</taxon>
        <taxon>Streptomycetaceae</taxon>
        <taxon>Streptomyces</taxon>
    </lineage>
</organism>
<dbReference type="Gene3D" id="2.30.320.10">
    <property type="entry name" value="YwqG-like"/>
    <property type="match status" value="1"/>
</dbReference>
<sequence length="214" mass="22346">MTTLMIDAGPSAADALVTRTGGLPLVPAGTEWPCCASCEGPMQFLAQVLLDDRGEGPGEGGRGVLALFACQNDPGMCADWEPASGGNRALLFPVAGLGPLTRPDGVEEEVLVLGAVRAVDLERGYGDEYQPAREAWAVESGRSESCVLGQLGGRPAWIQADETPSCPACDRTMPLVVQLEEGPDHRSAMNFGGAGSAYAFACEPCGRASFLWQC</sequence>
<dbReference type="InterPro" id="IPR015315">
    <property type="entry name" value="DUF1963"/>
</dbReference>
<dbReference type="SUPFAM" id="SSF103032">
    <property type="entry name" value="Hypothetical protein YwqG"/>
    <property type="match status" value="1"/>
</dbReference>
<dbReference type="InterPro" id="IPR035948">
    <property type="entry name" value="YwqG-like_sf"/>
</dbReference>
<name>A0ABV1U9R5_9ACTN</name>
<accession>A0ABV1U9R5</accession>
<proteinExistence type="predicted"/>
<dbReference type="RefSeq" id="WP_352064204.1">
    <property type="nucleotide sequence ID" value="NZ_JBEPAZ010000019.1"/>
</dbReference>